<evidence type="ECO:0000256" key="1">
    <source>
        <dbReference type="ARBA" id="ARBA00000968"/>
    </source>
</evidence>
<dbReference type="SUPFAM" id="SSF63380">
    <property type="entry name" value="Riboflavin synthase domain-like"/>
    <property type="match status" value="2"/>
</dbReference>
<reference evidence="13 14" key="1">
    <citation type="submission" date="2019-02" db="EMBL/GenBank/DDBJ databases">
        <title>Deep-cultivation of Planctomycetes and their phenomic and genomic characterization uncovers novel biology.</title>
        <authorList>
            <person name="Wiegand S."/>
            <person name="Jogler M."/>
            <person name="Boedeker C."/>
            <person name="Pinto D."/>
            <person name="Vollmers J."/>
            <person name="Rivas-Marin E."/>
            <person name="Kohn T."/>
            <person name="Peeters S.H."/>
            <person name="Heuer A."/>
            <person name="Rast P."/>
            <person name="Oberbeckmann S."/>
            <person name="Bunk B."/>
            <person name="Jeske O."/>
            <person name="Meyerdierks A."/>
            <person name="Storesund J.E."/>
            <person name="Kallscheuer N."/>
            <person name="Luecker S."/>
            <person name="Lage O.M."/>
            <person name="Pohl T."/>
            <person name="Merkel B.J."/>
            <person name="Hornburger P."/>
            <person name="Mueller R.-W."/>
            <person name="Bruemmer F."/>
            <person name="Labrenz M."/>
            <person name="Spormann A.M."/>
            <person name="Op den Camp H."/>
            <person name="Overmann J."/>
            <person name="Amann R."/>
            <person name="Jetten M.S.M."/>
            <person name="Mascher T."/>
            <person name="Medema M.H."/>
            <person name="Devos D.P."/>
            <person name="Kaster A.-K."/>
            <person name="Ovreas L."/>
            <person name="Rohde M."/>
            <person name="Galperin M.Y."/>
            <person name="Jogler C."/>
        </authorList>
    </citation>
    <scope>NUCLEOTIDE SEQUENCE [LARGE SCALE GENOMIC DNA]</scope>
    <source>
        <strain evidence="13 14">FF011L</strain>
    </source>
</reference>
<dbReference type="InterPro" id="IPR023366">
    <property type="entry name" value="ATP_synth_asu-like_sf"/>
</dbReference>
<feature type="repeat" description="Lumazine-binding" evidence="11">
    <location>
        <begin position="97"/>
        <end position="193"/>
    </location>
</feature>
<dbReference type="FunFam" id="2.40.30.20:FF:000003">
    <property type="entry name" value="Riboflavin synthase, alpha subunit"/>
    <property type="match status" value="1"/>
</dbReference>
<evidence type="ECO:0000256" key="8">
    <source>
        <dbReference type="ARBA" id="ARBA00022679"/>
    </source>
</evidence>
<gene>
    <name evidence="13" type="primary">ribE</name>
    <name evidence="13" type="ORF">FF011L_00750</name>
</gene>
<name>A0A517M8Y1_9BACT</name>
<feature type="repeat" description="Lumazine-binding" evidence="11">
    <location>
        <begin position="1"/>
        <end position="96"/>
    </location>
</feature>
<dbReference type="PROSITE" id="PS51177">
    <property type="entry name" value="LUMAZINE_BIND"/>
    <property type="match status" value="2"/>
</dbReference>
<evidence type="ECO:0000259" key="12">
    <source>
        <dbReference type="PROSITE" id="PS51177"/>
    </source>
</evidence>
<dbReference type="InterPro" id="IPR001783">
    <property type="entry name" value="Lumazine-bd"/>
</dbReference>
<evidence type="ECO:0000256" key="10">
    <source>
        <dbReference type="NCBIfam" id="TIGR00187"/>
    </source>
</evidence>
<dbReference type="NCBIfam" id="TIGR00187">
    <property type="entry name" value="ribE"/>
    <property type="match status" value="1"/>
</dbReference>
<keyword evidence="7" id="KW-0686">Riboflavin biosynthesis</keyword>
<evidence type="ECO:0000256" key="6">
    <source>
        <dbReference type="ARBA" id="ARBA00013950"/>
    </source>
</evidence>
<evidence type="ECO:0000256" key="3">
    <source>
        <dbReference type="ARBA" id="ARBA00004887"/>
    </source>
</evidence>
<keyword evidence="14" id="KW-1185">Reference proteome</keyword>
<comment type="function">
    <text evidence="2">Catalyzes the dismutation of two molecules of 6,7-dimethyl-8-ribityllumazine, resulting in the formation of riboflavin and 5-amino-6-(D-ribitylamino)uracil.</text>
</comment>
<sequence>MFTGLVETLGQIVDVIQDPPGRRLRVECGLVADGMAVGDSIAINGCCLTVVSFQGSQADFEAGEETLSRTNLGNLQVGSAVNLERALAVGDRMGGHYVSGHVDTLATLNRREEDPPWAKLWFDVPQQWTRQMAPKGSVTIDGVSLTLVDVLSTQFSVALIPHTLTVTTLGQLQTKSPVNIETDVLAKYVGRFLETQERWPNAKQPPT</sequence>
<proteinExistence type="predicted"/>
<dbReference type="FunFam" id="2.40.30.20:FF:000004">
    <property type="entry name" value="Riboflavin synthase, alpha subunit"/>
    <property type="match status" value="1"/>
</dbReference>
<dbReference type="NCBIfam" id="NF006767">
    <property type="entry name" value="PRK09289.1"/>
    <property type="match status" value="1"/>
</dbReference>
<organism evidence="13 14">
    <name type="scientific">Roseimaritima multifibrata</name>
    <dbReference type="NCBI Taxonomy" id="1930274"/>
    <lineage>
        <taxon>Bacteria</taxon>
        <taxon>Pseudomonadati</taxon>
        <taxon>Planctomycetota</taxon>
        <taxon>Planctomycetia</taxon>
        <taxon>Pirellulales</taxon>
        <taxon>Pirellulaceae</taxon>
        <taxon>Roseimaritima</taxon>
    </lineage>
</organism>
<comment type="subunit">
    <text evidence="4">Homotrimer.</text>
</comment>
<evidence type="ECO:0000256" key="2">
    <source>
        <dbReference type="ARBA" id="ARBA00002803"/>
    </source>
</evidence>
<evidence type="ECO:0000313" key="13">
    <source>
        <dbReference type="EMBL" id="QDS91346.1"/>
    </source>
</evidence>
<dbReference type="PANTHER" id="PTHR21098">
    <property type="entry name" value="RIBOFLAVIN SYNTHASE ALPHA CHAIN"/>
    <property type="match status" value="1"/>
</dbReference>
<keyword evidence="9" id="KW-0677">Repeat</keyword>
<protein>
    <recommendedName>
        <fullName evidence="6 10">Riboflavin synthase</fullName>
        <ecNumber evidence="5 10">2.5.1.9</ecNumber>
    </recommendedName>
</protein>
<feature type="domain" description="Lumazine-binding" evidence="12">
    <location>
        <begin position="1"/>
        <end position="96"/>
    </location>
</feature>
<evidence type="ECO:0000256" key="5">
    <source>
        <dbReference type="ARBA" id="ARBA00012827"/>
    </source>
</evidence>
<dbReference type="Gene3D" id="2.40.30.20">
    <property type="match status" value="2"/>
</dbReference>
<dbReference type="EC" id="2.5.1.9" evidence="5 10"/>
<dbReference type="GO" id="GO:0009231">
    <property type="term" value="P:riboflavin biosynthetic process"/>
    <property type="evidence" value="ECO:0007669"/>
    <property type="project" value="UniProtKB-KW"/>
</dbReference>
<dbReference type="KEGG" id="rml:FF011L_00750"/>
<comment type="catalytic activity">
    <reaction evidence="1">
        <text>2 6,7-dimethyl-8-(1-D-ribityl)lumazine + H(+) = 5-amino-6-(D-ribitylamino)uracil + riboflavin</text>
        <dbReference type="Rhea" id="RHEA:20772"/>
        <dbReference type="ChEBI" id="CHEBI:15378"/>
        <dbReference type="ChEBI" id="CHEBI:15934"/>
        <dbReference type="ChEBI" id="CHEBI:57986"/>
        <dbReference type="ChEBI" id="CHEBI:58201"/>
        <dbReference type="EC" id="2.5.1.9"/>
    </reaction>
</comment>
<evidence type="ECO:0000256" key="9">
    <source>
        <dbReference type="ARBA" id="ARBA00022737"/>
    </source>
</evidence>
<dbReference type="GO" id="GO:0004746">
    <property type="term" value="F:riboflavin synthase activity"/>
    <property type="evidence" value="ECO:0007669"/>
    <property type="project" value="UniProtKB-UniRule"/>
</dbReference>
<keyword evidence="8 13" id="KW-0808">Transferase</keyword>
<evidence type="ECO:0000256" key="7">
    <source>
        <dbReference type="ARBA" id="ARBA00022619"/>
    </source>
</evidence>
<dbReference type="Pfam" id="PF00677">
    <property type="entry name" value="Lum_binding"/>
    <property type="match status" value="2"/>
</dbReference>
<dbReference type="InterPro" id="IPR026017">
    <property type="entry name" value="Lumazine-bd_dom"/>
</dbReference>
<dbReference type="NCBIfam" id="NF009566">
    <property type="entry name" value="PRK13020.1"/>
    <property type="match status" value="1"/>
</dbReference>
<accession>A0A517M8Y1</accession>
<evidence type="ECO:0000313" key="14">
    <source>
        <dbReference type="Proteomes" id="UP000320672"/>
    </source>
</evidence>
<dbReference type="AlphaFoldDB" id="A0A517M8Y1"/>
<evidence type="ECO:0000256" key="11">
    <source>
        <dbReference type="PROSITE-ProRule" id="PRU00524"/>
    </source>
</evidence>
<dbReference type="PIRSF" id="PIRSF000498">
    <property type="entry name" value="Riboflavin_syn_A"/>
    <property type="match status" value="1"/>
</dbReference>
<dbReference type="OrthoDB" id="9788537at2"/>
<dbReference type="RefSeq" id="WP_145349429.1">
    <property type="nucleotide sequence ID" value="NZ_CP036262.1"/>
</dbReference>
<dbReference type="CDD" id="cd00402">
    <property type="entry name" value="Riboflavin_synthase_like"/>
    <property type="match status" value="1"/>
</dbReference>
<dbReference type="PANTHER" id="PTHR21098:SF12">
    <property type="entry name" value="RIBOFLAVIN SYNTHASE"/>
    <property type="match status" value="1"/>
</dbReference>
<dbReference type="EMBL" id="CP036262">
    <property type="protein sequence ID" value="QDS91346.1"/>
    <property type="molecule type" value="Genomic_DNA"/>
</dbReference>
<feature type="domain" description="Lumazine-binding" evidence="12">
    <location>
        <begin position="97"/>
        <end position="193"/>
    </location>
</feature>
<dbReference type="InterPro" id="IPR017938">
    <property type="entry name" value="Riboflavin_synthase-like_b-brl"/>
</dbReference>
<dbReference type="Proteomes" id="UP000320672">
    <property type="component" value="Chromosome"/>
</dbReference>
<evidence type="ECO:0000256" key="4">
    <source>
        <dbReference type="ARBA" id="ARBA00011233"/>
    </source>
</evidence>
<comment type="pathway">
    <text evidence="3">Cofactor biosynthesis; riboflavin biosynthesis; riboflavin from 2-hydroxy-3-oxobutyl phosphate and 5-amino-6-(D-ribitylamino)uracil: step 2/2.</text>
</comment>